<evidence type="ECO:0000256" key="1">
    <source>
        <dbReference type="ARBA" id="ARBA00001971"/>
    </source>
</evidence>
<keyword evidence="6 8" id="KW-0503">Monooxygenase</keyword>
<keyword evidence="5 7" id="KW-0408">Iron</keyword>
<sequence>MKKEEIDNTMFTEEQLVAVCLDLFFAGSSTISGTLDFAILAMARWPDVQAKVRSILDEIQPPGTYITAEQILKNRYVEAVLLETKRLNHVTPIIGPRRVLRNTNLNGYSIPKNTTILMSLYSLHHDQLKWDDPEVFRPERFMDTDGKLNTIGDLYFFGFGKRRCPGEALAQRFVNLVFANLIHDFVIEIDQLSDGVNCGILMTPKPYKIKLSKRK</sequence>
<keyword evidence="3 7" id="KW-0479">Metal-binding</keyword>
<dbReference type="InterPro" id="IPR036396">
    <property type="entry name" value="Cyt_P450_sf"/>
</dbReference>
<dbReference type="PRINTS" id="PR00385">
    <property type="entry name" value="P450"/>
</dbReference>
<comment type="similarity">
    <text evidence="2 8">Belongs to the cytochrome P450 family.</text>
</comment>
<organism evidence="9">
    <name type="scientific">Melanaphis sacchari</name>
    <dbReference type="NCBI Taxonomy" id="742174"/>
    <lineage>
        <taxon>Eukaryota</taxon>
        <taxon>Metazoa</taxon>
        <taxon>Ecdysozoa</taxon>
        <taxon>Arthropoda</taxon>
        <taxon>Hexapoda</taxon>
        <taxon>Insecta</taxon>
        <taxon>Pterygota</taxon>
        <taxon>Neoptera</taxon>
        <taxon>Paraneoptera</taxon>
        <taxon>Hemiptera</taxon>
        <taxon>Sternorrhyncha</taxon>
        <taxon>Aphidomorpha</taxon>
        <taxon>Aphidoidea</taxon>
        <taxon>Aphididae</taxon>
        <taxon>Aphidini</taxon>
        <taxon>Melanaphis</taxon>
    </lineage>
</organism>
<protein>
    <submittedName>
        <fullName evidence="9">Putative cytochrome P450 305a1</fullName>
    </submittedName>
</protein>
<dbReference type="AlphaFoldDB" id="A0A2H8TYC9"/>
<name>A0A2H8TYC9_9HEMI</name>
<dbReference type="InterPro" id="IPR017972">
    <property type="entry name" value="Cyt_P450_CS"/>
</dbReference>
<dbReference type="InterPro" id="IPR001128">
    <property type="entry name" value="Cyt_P450"/>
</dbReference>
<dbReference type="Pfam" id="PF00067">
    <property type="entry name" value="p450"/>
    <property type="match status" value="1"/>
</dbReference>
<evidence type="ECO:0000256" key="6">
    <source>
        <dbReference type="ARBA" id="ARBA00023033"/>
    </source>
</evidence>
<dbReference type="InterPro" id="IPR002401">
    <property type="entry name" value="Cyt_P450_E_grp-I"/>
</dbReference>
<dbReference type="PANTHER" id="PTHR24303:SF13">
    <property type="entry name" value="CYTOCHROME P450 303A1-RELATED"/>
    <property type="match status" value="1"/>
</dbReference>
<keyword evidence="4 8" id="KW-0560">Oxidoreductase</keyword>
<dbReference type="PRINTS" id="PR00463">
    <property type="entry name" value="EP450I"/>
</dbReference>
<gene>
    <name evidence="9" type="primary">Cyp305a1_3</name>
</gene>
<evidence type="ECO:0000256" key="3">
    <source>
        <dbReference type="ARBA" id="ARBA00022723"/>
    </source>
</evidence>
<dbReference type="GO" id="GO:0016705">
    <property type="term" value="F:oxidoreductase activity, acting on paired donors, with incorporation or reduction of molecular oxygen"/>
    <property type="evidence" value="ECO:0007669"/>
    <property type="project" value="InterPro"/>
</dbReference>
<dbReference type="SUPFAM" id="SSF48264">
    <property type="entry name" value="Cytochrome P450"/>
    <property type="match status" value="1"/>
</dbReference>
<dbReference type="Gene3D" id="1.10.630.10">
    <property type="entry name" value="Cytochrome P450"/>
    <property type="match status" value="1"/>
</dbReference>
<proteinExistence type="inferred from homology"/>
<dbReference type="GO" id="GO:0004497">
    <property type="term" value="F:monooxygenase activity"/>
    <property type="evidence" value="ECO:0007669"/>
    <property type="project" value="UniProtKB-KW"/>
</dbReference>
<evidence type="ECO:0000256" key="8">
    <source>
        <dbReference type="RuleBase" id="RU000461"/>
    </source>
</evidence>
<feature type="binding site" description="axial binding residue" evidence="7">
    <location>
        <position position="164"/>
    </location>
    <ligand>
        <name>heme</name>
        <dbReference type="ChEBI" id="CHEBI:30413"/>
    </ligand>
    <ligandPart>
        <name>Fe</name>
        <dbReference type="ChEBI" id="CHEBI:18248"/>
    </ligandPart>
</feature>
<dbReference type="EMBL" id="GFXV01006996">
    <property type="protein sequence ID" value="MBW18801.1"/>
    <property type="molecule type" value="Transcribed_RNA"/>
</dbReference>
<dbReference type="GO" id="GO:0005506">
    <property type="term" value="F:iron ion binding"/>
    <property type="evidence" value="ECO:0007669"/>
    <property type="project" value="InterPro"/>
</dbReference>
<keyword evidence="7 8" id="KW-0349">Heme</keyword>
<dbReference type="GO" id="GO:0020037">
    <property type="term" value="F:heme binding"/>
    <property type="evidence" value="ECO:0007669"/>
    <property type="project" value="InterPro"/>
</dbReference>
<accession>A0A2H8TYC9</accession>
<comment type="cofactor">
    <cofactor evidence="1 7">
        <name>heme</name>
        <dbReference type="ChEBI" id="CHEBI:30413"/>
    </cofactor>
</comment>
<evidence type="ECO:0000256" key="2">
    <source>
        <dbReference type="ARBA" id="ARBA00010617"/>
    </source>
</evidence>
<dbReference type="PANTHER" id="PTHR24303">
    <property type="entry name" value="HEME-BINDING MONOOXYGENASE FAMILY"/>
    <property type="match status" value="1"/>
</dbReference>
<evidence type="ECO:0000256" key="5">
    <source>
        <dbReference type="ARBA" id="ARBA00023004"/>
    </source>
</evidence>
<dbReference type="PROSITE" id="PS00086">
    <property type="entry name" value="CYTOCHROME_P450"/>
    <property type="match status" value="1"/>
</dbReference>
<evidence type="ECO:0000256" key="4">
    <source>
        <dbReference type="ARBA" id="ARBA00023002"/>
    </source>
</evidence>
<reference evidence="9" key="1">
    <citation type="submission" date="2017-10" db="EMBL/GenBank/DDBJ databases">
        <title>Transcriptome Assembly of Sugarcane Aphid Adults.</title>
        <authorList>
            <person name="Scully E.D."/>
            <person name="Palmer N.A."/>
            <person name="Geib S.M."/>
            <person name="Sarath G."/>
            <person name="Sattler S.E."/>
        </authorList>
    </citation>
    <scope>NUCLEOTIDE SEQUENCE</scope>
    <source>
        <tissue evidence="9">Whole body</tissue>
    </source>
</reference>
<evidence type="ECO:0000313" key="9">
    <source>
        <dbReference type="EMBL" id="MBW18801.1"/>
    </source>
</evidence>
<evidence type="ECO:0000256" key="7">
    <source>
        <dbReference type="PIRSR" id="PIRSR602401-1"/>
    </source>
</evidence>
<dbReference type="OrthoDB" id="3934656at2759"/>